<gene>
    <name evidence="2" type="ORF">DB32_008105</name>
</gene>
<evidence type="ECO:0000313" key="3">
    <source>
        <dbReference type="Proteomes" id="UP000034883"/>
    </source>
</evidence>
<name>A0A0F6W9L5_9BACT</name>
<feature type="region of interest" description="Disordered" evidence="1">
    <location>
        <begin position="391"/>
        <end position="427"/>
    </location>
</feature>
<evidence type="ECO:0000256" key="1">
    <source>
        <dbReference type="SAM" id="MobiDB-lite"/>
    </source>
</evidence>
<dbReference type="STRING" id="927083.DB32_008105"/>
<dbReference type="Gene3D" id="3.40.50.1820">
    <property type="entry name" value="alpha/beta hydrolase"/>
    <property type="match status" value="1"/>
</dbReference>
<accession>A0A0F6W9L5</accession>
<dbReference type="EMBL" id="CP011125">
    <property type="protein sequence ID" value="AKF10956.1"/>
    <property type="molecule type" value="Genomic_DNA"/>
</dbReference>
<evidence type="ECO:0000313" key="2">
    <source>
        <dbReference type="EMBL" id="AKF10956.1"/>
    </source>
</evidence>
<dbReference type="SUPFAM" id="SSF53474">
    <property type="entry name" value="alpha/beta-Hydrolases"/>
    <property type="match status" value="1"/>
</dbReference>
<keyword evidence="3" id="KW-1185">Reference proteome</keyword>
<protein>
    <submittedName>
        <fullName evidence="2">Uncharacterized protein</fullName>
    </submittedName>
</protein>
<dbReference type="KEGG" id="samy:DB32_008105"/>
<dbReference type="AlphaFoldDB" id="A0A0F6W9L5"/>
<dbReference type="RefSeq" id="WP_053237871.1">
    <property type="nucleotide sequence ID" value="NZ_CP011125.1"/>
</dbReference>
<dbReference type="InterPro" id="IPR003386">
    <property type="entry name" value="LACT/PDAT_acylTrfase"/>
</dbReference>
<organism evidence="2 3">
    <name type="scientific">Sandaracinus amylolyticus</name>
    <dbReference type="NCBI Taxonomy" id="927083"/>
    <lineage>
        <taxon>Bacteria</taxon>
        <taxon>Pseudomonadati</taxon>
        <taxon>Myxococcota</taxon>
        <taxon>Polyangia</taxon>
        <taxon>Polyangiales</taxon>
        <taxon>Sandaracinaceae</taxon>
        <taxon>Sandaracinus</taxon>
    </lineage>
</organism>
<reference evidence="2 3" key="1">
    <citation type="submission" date="2015-03" db="EMBL/GenBank/DDBJ databases">
        <title>Genome assembly of Sandaracinus amylolyticus DSM 53668.</title>
        <authorList>
            <person name="Sharma G."/>
            <person name="Subramanian S."/>
        </authorList>
    </citation>
    <scope>NUCLEOTIDE SEQUENCE [LARGE SCALE GENOMIC DNA]</scope>
    <source>
        <strain evidence="2 3">DSM 53668</strain>
    </source>
</reference>
<dbReference type="InterPro" id="IPR029058">
    <property type="entry name" value="AB_hydrolase_fold"/>
</dbReference>
<sequence>MTKPLLELLERASLDALAERFRSDEETNLPALFPLETLALLRAISNEAPLDTLDADDVERPVVVVVHGILGGHLAERSDPSARIWCHAGRTVTGSVARRLALADASWARPHEESDVVPERAPLYLAYGPAITAWQLCGMHVETITYDWRRDVRDEARRFGDQVRALRAKHGRPMILVAHSMGGLVASAWAQRSDADLDAFSRVAFVAVPLGGSFDAVAAHLGEPWLMHALGAASIDETFDDVRAMASSWPGLVQLFPHGAVLDAHLVDDETCWEPGRAPRALLRTMRDALHDTLFDSPLVQRAVRFYSSWYPTKTGVERASNGRLRIGGYGAGDFVVPLASLRAGGDAPTLRTTVWHPQTVVDPVVIAKVLSWGYDSAAALVGAAVDEQASATPEEVTPDHDARFASMRPPQLDAPATAADEAILTR</sequence>
<dbReference type="Pfam" id="PF02450">
    <property type="entry name" value="LCAT"/>
    <property type="match status" value="1"/>
</dbReference>
<proteinExistence type="predicted"/>
<dbReference type="GO" id="GO:0006629">
    <property type="term" value="P:lipid metabolic process"/>
    <property type="evidence" value="ECO:0007669"/>
    <property type="project" value="InterPro"/>
</dbReference>
<dbReference type="Proteomes" id="UP000034883">
    <property type="component" value="Chromosome"/>
</dbReference>
<dbReference type="GO" id="GO:0008374">
    <property type="term" value="F:O-acyltransferase activity"/>
    <property type="evidence" value="ECO:0007669"/>
    <property type="project" value="InterPro"/>
</dbReference>